<dbReference type="Proteomes" id="UP001164743">
    <property type="component" value="Chromosome 9A"/>
</dbReference>
<evidence type="ECO:0000256" key="1">
    <source>
        <dbReference type="SAM" id="MobiDB-lite"/>
    </source>
</evidence>
<gene>
    <name evidence="2" type="ORF">PtA15_9A138</name>
</gene>
<evidence type="ECO:0000313" key="3">
    <source>
        <dbReference type="Proteomes" id="UP001164743"/>
    </source>
</evidence>
<sequence>MNDASGPPGDQPEDTGDSSPMRAPEDGWISSLVDRLVPEFQAEGTRVGGDSSMGTDNQGKGASGEANEP</sequence>
<evidence type="ECO:0000313" key="2">
    <source>
        <dbReference type="EMBL" id="WAQ88013.1"/>
    </source>
</evidence>
<dbReference type="RefSeq" id="XP_053023568.1">
    <property type="nucleotide sequence ID" value="XM_053172315.1"/>
</dbReference>
<name>A0ABY7CRW3_9BASI</name>
<dbReference type="GeneID" id="77813210"/>
<reference evidence="2" key="1">
    <citation type="submission" date="2022-10" db="EMBL/GenBank/DDBJ databases">
        <title>Puccinia triticina Genome sequencing and assembly.</title>
        <authorList>
            <person name="Li C."/>
        </authorList>
    </citation>
    <scope>NUCLEOTIDE SEQUENCE</scope>
    <source>
        <strain evidence="2">Pt15</strain>
    </source>
</reference>
<protein>
    <submittedName>
        <fullName evidence="2">Uncharacterized protein</fullName>
    </submittedName>
</protein>
<dbReference type="EMBL" id="CP110429">
    <property type="protein sequence ID" value="WAQ88013.1"/>
    <property type="molecule type" value="Genomic_DNA"/>
</dbReference>
<proteinExistence type="predicted"/>
<feature type="region of interest" description="Disordered" evidence="1">
    <location>
        <begin position="1"/>
        <end position="69"/>
    </location>
</feature>
<organism evidence="2 3">
    <name type="scientific">Puccinia triticina</name>
    <dbReference type="NCBI Taxonomy" id="208348"/>
    <lineage>
        <taxon>Eukaryota</taxon>
        <taxon>Fungi</taxon>
        <taxon>Dikarya</taxon>
        <taxon>Basidiomycota</taxon>
        <taxon>Pucciniomycotina</taxon>
        <taxon>Pucciniomycetes</taxon>
        <taxon>Pucciniales</taxon>
        <taxon>Pucciniaceae</taxon>
        <taxon>Puccinia</taxon>
    </lineage>
</organism>
<keyword evidence="3" id="KW-1185">Reference proteome</keyword>
<accession>A0ABY7CRW3</accession>